<reference evidence="3" key="1">
    <citation type="submission" date="2012-05" db="EMBL/GenBank/DDBJ databases">
        <authorList>
            <person name="Krishnakumar V."/>
            <person name="Cheung F."/>
            <person name="Xiao Y."/>
            <person name="Chan A."/>
            <person name="Moskal W.A."/>
            <person name="Town C.D."/>
        </authorList>
    </citation>
    <scope>NUCLEOTIDE SEQUENCE</scope>
</reference>
<evidence type="ECO:0000256" key="1">
    <source>
        <dbReference type="SAM" id="MobiDB-lite"/>
    </source>
</evidence>
<dbReference type="AlphaFoldDB" id="I3T1Z7"/>
<name>I3T1Z7_LOTJA</name>
<accession>I3T1Z7</accession>
<protein>
    <recommendedName>
        <fullName evidence="2">Aminotransferase-like plant mobile domain-containing protein</fullName>
    </recommendedName>
</protein>
<sequence>MERFPALQRYPQTVEEQVLRRWAKCDGVKMVKDKNLKSVLDSAGDCNRFLWRPYNNSPSLKLYNEKEMWECDNPNLDYELESFDRCLRACKLVGMGCVEQYLPHRVALQFGLDQDIPGMVLDCNNDPWKSEGSFGPPPGFTSKFGRDQAGDFDKKDQLGERRDNDDSKEAKMKSPLCDINGAIDMEGEGEGARVGLGAKVVSELKATKLRISKLEKVIAELKAAKFGPKVESGAPKAKP</sequence>
<proteinExistence type="evidence at transcript level"/>
<evidence type="ECO:0000259" key="2">
    <source>
        <dbReference type="Pfam" id="PF10536"/>
    </source>
</evidence>
<organism evidence="3">
    <name type="scientific">Lotus japonicus</name>
    <name type="common">Lotus corniculatus var. japonicus</name>
    <dbReference type="NCBI Taxonomy" id="34305"/>
    <lineage>
        <taxon>Eukaryota</taxon>
        <taxon>Viridiplantae</taxon>
        <taxon>Streptophyta</taxon>
        <taxon>Embryophyta</taxon>
        <taxon>Tracheophyta</taxon>
        <taxon>Spermatophyta</taxon>
        <taxon>Magnoliopsida</taxon>
        <taxon>eudicotyledons</taxon>
        <taxon>Gunneridae</taxon>
        <taxon>Pentapetalae</taxon>
        <taxon>rosids</taxon>
        <taxon>fabids</taxon>
        <taxon>Fabales</taxon>
        <taxon>Fabaceae</taxon>
        <taxon>Papilionoideae</taxon>
        <taxon>50 kb inversion clade</taxon>
        <taxon>NPAAA clade</taxon>
        <taxon>Hologalegina</taxon>
        <taxon>robinioid clade</taxon>
        <taxon>Loteae</taxon>
        <taxon>Lotus</taxon>
    </lineage>
</organism>
<feature type="compositionally biased region" description="Basic and acidic residues" evidence="1">
    <location>
        <begin position="144"/>
        <end position="172"/>
    </location>
</feature>
<feature type="domain" description="Aminotransferase-like plant mobile" evidence="2">
    <location>
        <begin position="2"/>
        <end position="120"/>
    </location>
</feature>
<dbReference type="Pfam" id="PF10536">
    <property type="entry name" value="PMD"/>
    <property type="match status" value="1"/>
</dbReference>
<feature type="region of interest" description="Disordered" evidence="1">
    <location>
        <begin position="132"/>
        <end position="173"/>
    </location>
</feature>
<evidence type="ECO:0000313" key="3">
    <source>
        <dbReference type="EMBL" id="AFK46539.1"/>
    </source>
</evidence>
<dbReference type="GO" id="GO:0010073">
    <property type="term" value="P:meristem maintenance"/>
    <property type="evidence" value="ECO:0007669"/>
    <property type="project" value="InterPro"/>
</dbReference>
<dbReference type="PANTHER" id="PTHR46033">
    <property type="entry name" value="PROTEIN MAIN-LIKE 2"/>
    <property type="match status" value="1"/>
</dbReference>
<dbReference type="InterPro" id="IPR019557">
    <property type="entry name" value="AminoTfrase-like_pln_mobile"/>
</dbReference>
<dbReference type="PANTHER" id="PTHR46033:SF67">
    <property type="entry name" value="AMINOTRANSFERASE-LIKE, PLANT MOBILE DOMAIN FAMILY PROTEIN"/>
    <property type="match status" value="1"/>
</dbReference>
<dbReference type="InterPro" id="IPR044824">
    <property type="entry name" value="MAIN-like"/>
</dbReference>
<dbReference type="EMBL" id="BT146745">
    <property type="protein sequence ID" value="AFK46539.1"/>
    <property type="molecule type" value="mRNA"/>
</dbReference>